<keyword evidence="2 5" id="KW-0812">Transmembrane</keyword>
<feature type="transmembrane region" description="Helical" evidence="5">
    <location>
        <begin position="237"/>
        <end position="256"/>
    </location>
</feature>
<feature type="domain" description="EamA" evidence="7">
    <location>
        <begin position="149"/>
        <end position="279"/>
    </location>
</feature>
<keyword evidence="6" id="KW-0732">Signal</keyword>
<keyword evidence="9" id="KW-1185">Reference proteome</keyword>
<dbReference type="SUPFAM" id="SSF103481">
    <property type="entry name" value="Multidrug resistance efflux transporter EmrE"/>
    <property type="match status" value="2"/>
</dbReference>
<evidence type="ECO:0000313" key="8">
    <source>
        <dbReference type="EMBL" id="CUB03813.1"/>
    </source>
</evidence>
<feature type="transmembrane region" description="Helical" evidence="5">
    <location>
        <begin position="146"/>
        <end position="166"/>
    </location>
</feature>
<dbReference type="AlphaFoldDB" id="A0A0K6IL33"/>
<sequence>MKPAATLSLFGLTALALTAFAANSVLTRMALAEPIIDASSFTLIRLLSGSIVLMLILAFRLRKQSAPTKGSWLSSLMLFVYALGFSFAYLMLETGTGALILFGMVQITMVVASLIKGQRLARLEWLGIGTAFAGFVYLVWPEVSTPSISGVVLMSIAGIAWGVYTLRGRASQAPLADTAYNFTRTLPFLLLLGLFSIGQFELSTQGIMLAVLSGAIASGLGYTLWYSVLTHLGATQAGVLQLLVPVIAALGGILFVSEPLTLRFIVASLLILGGIYLVIQARTKTASQP</sequence>
<comment type="subcellular location">
    <subcellularLocation>
        <location evidence="1">Membrane</location>
        <topology evidence="1">Multi-pass membrane protein</topology>
    </subcellularLocation>
</comment>
<feature type="chain" id="PRO_5005505651" evidence="6">
    <location>
        <begin position="22"/>
        <end position="289"/>
    </location>
</feature>
<dbReference type="InterPro" id="IPR037185">
    <property type="entry name" value="EmrE-like"/>
</dbReference>
<feature type="transmembrane region" description="Helical" evidence="5">
    <location>
        <begin position="122"/>
        <end position="140"/>
    </location>
</feature>
<evidence type="ECO:0000256" key="2">
    <source>
        <dbReference type="ARBA" id="ARBA00022692"/>
    </source>
</evidence>
<evidence type="ECO:0000256" key="6">
    <source>
        <dbReference type="SAM" id="SignalP"/>
    </source>
</evidence>
<dbReference type="PANTHER" id="PTHR32322">
    <property type="entry name" value="INNER MEMBRANE TRANSPORTER"/>
    <property type="match status" value="1"/>
</dbReference>
<dbReference type="InterPro" id="IPR000620">
    <property type="entry name" value="EamA_dom"/>
</dbReference>
<dbReference type="OrthoDB" id="321830at2"/>
<evidence type="ECO:0000256" key="3">
    <source>
        <dbReference type="ARBA" id="ARBA00022989"/>
    </source>
</evidence>
<dbReference type="Pfam" id="PF00892">
    <property type="entry name" value="EamA"/>
    <property type="match status" value="1"/>
</dbReference>
<evidence type="ECO:0000256" key="5">
    <source>
        <dbReference type="SAM" id="Phobius"/>
    </source>
</evidence>
<feature type="transmembrane region" description="Helical" evidence="5">
    <location>
        <begin position="42"/>
        <end position="61"/>
    </location>
</feature>
<proteinExistence type="predicted"/>
<name>A0A0K6IL33_9GAMM</name>
<protein>
    <submittedName>
        <fullName evidence="8">Threonine/homoserine efflux transporter RhtA</fullName>
    </submittedName>
</protein>
<dbReference type="InterPro" id="IPR050638">
    <property type="entry name" value="AA-Vitamin_Transporters"/>
</dbReference>
<dbReference type="PANTHER" id="PTHR32322:SF9">
    <property type="entry name" value="AMINO-ACID METABOLITE EFFLUX PUMP-RELATED"/>
    <property type="match status" value="1"/>
</dbReference>
<organism evidence="8 9">
    <name type="scientific">Marinomonas fungiae</name>
    <dbReference type="NCBI Taxonomy" id="1137284"/>
    <lineage>
        <taxon>Bacteria</taxon>
        <taxon>Pseudomonadati</taxon>
        <taxon>Pseudomonadota</taxon>
        <taxon>Gammaproteobacteria</taxon>
        <taxon>Oceanospirillales</taxon>
        <taxon>Oceanospirillaceae</taxon>
        <taxon>Marinomonas</taxon>
    </lineage>
</organism>
<reference evidence="9" key="1">
    <citation type="submission" date="2015-08" db="EMBL/GenBank/DDBJ databases">
        <authorList>
            <person name="Varghese N."/>
        </authorList>
    </citation>
    <scope>NUCLEOTIDE SEQUENCE [LARGE SCALE GENOMIC DNA]</scope>
    <source>
        <strain evidence="9">JCM 18476</strain>
    </source>
</reference>
<feature type="transmembrane region" description="Helical" evidence="5">
    <location>
        <begin position="73"/>
        <end position="92"/>
    </location>
</feature>
<feature type="transmembrane region" description="Helical" evidence="5">
    <location>
        <begin position="262"/>
        <end position="279"/>
    </location>
</feature>
<keyword evidence="3 5" id="KW-1133">Transmembrane helix</keyword>
<evidence type="ECO:0000259" key="7">
    <source>
        <dbReference type="Pfam" id="PF00892"/>
    </source>
</evidence>
<dbReference type="GO" id="GO:0016020">
    <property type="term" value="C:membrane"/>
    <property type="evidence" value="ECO:0007669"/>
    <property type="project" value="UniProtKB-SubCell"/>
</dbReference>
<feature type="transmembrane region" description="Helical" evidence="5">
    <location>
        <begin position="206"/>
        <end position="225"/>
    </location>
</feature>
<feature type="signal peptide" evidence="6">
    <location>
        <begin position="1"/>
        <end position="21"/>
    </location>
</feature>
<feature type="transmembrane region" description="Helical" evidence="5">
    <location>
        <begin position="178"/>
        <end position="200"/>
    </location>
</feature>
<gene>
    <name evidence="8" type="ORF">Ga0061065_104244</name>
</gene>
<dbReference type="Proteomes" id="UP000182769">
    <property type="component" value="Unassembled WGS sequence"/>
</dbReference>
<dbReference type="RefSeq" id="WP_055462760.1">
    <property type="nucleotide sequence ID" value="NZ_CYHG01000004.1"/>
</dbReference>
<accession>A0A0K6IL33</accession>
<evidence type="ECO:0000256" key="4">
    <source>
        <dbReference type="ARBA" id="ARBA00023136"/>
    </source>
</evidence>
<dbReference type="EMBL" id="CYHG01000004">
    <property type="protein sequence ID" value="CUB03813.1"/>
    <property type="molecule type" value="Genomic_DNA"/>
</dbReference>
<evidence type="ECO:0000256" key="1">
    <source>
        <dbReference type="ARBA" id="ARBA00004141"/>
    </source>
</evidence>
<keyword evidence="4 5" id="KW-0472">Membrane</keyword>
<feature type="transmembrane region" description="Helical" evidence="5">
    <location>
        <begin position="98"/>
        <end position="115"/>
    </location>
</feature>
<evidence type="ECO:0000313" key="9">
    <source>
        <dbReference type="Proteomes" id="UP000182769"/>
    </source>
</evidence>